<comment type="caution">
    <text evidence="1">The sequence shown here is derived from an EMBL/GenBank/DDBJ whole genome shotgun (WGS) entry which is preliminary data.</text>
</comment>
<organism evidence="1 2">
    <name type="scientific">Camellia lanceoleosa</name>
    <dbReference type="NCBI Taxonomy" id="1840588"/>
    <lineage>
        <taxon>Eukaryota</taxon>
        <taxon>Viridiplantae</taxon>
        <taxon>Streptophyta</taxon>
        <taxon>Embryophyta</taxon>
        <taxon>Tracheophyta</taxon>
        <taxon>Spermatophyta</taxon>
        <taxon>Magnoliopsida</taxon>
        <taxon>eudicotyledons</taxon>
        <taxon>Gunneridae</taxon>
        <taxon>Pentapetalae</taxon>
        <taxon>asterids</taxon>
        <taxon>Ericales</taxon>
        <taxon>Theaceae</taxon>
        <taxon>Camellia</taxon>
    </lineage>
</organism>
<keyword evidence="2" id="KW-1185">Reference proteome</keyword>
<proteinExistence type="predicted"/>
<evidence type="ECO:0000313" key="2">
    <source>
        <dbReference type="Proteomes" id="UP001060215"/>
    </source>
</evidence>
<protein>
    <submittedName>
        <fullName evidence="1">Uncharacterized protein</fullName>
    </submittedName>
</protein>
<gene>
    <name evidence="1" type="ORF">LOK49_LG02G02750</name>
</gene>
<accession>A0ACC0IPL8</accession>
<evidence type="ECO:0000313" key="1">
    <source>
        <dbReference type="EMBL" id="KAI8027214.1"/>
    </source>
</evidence>
<dbReference type="EMBL" id="CM045760">
    <property type="protein sequence ID" value="KAI8027214.1"/>
    <property type="molecule type" value="Genomic_DNA"/>
</dbReference>
<dbReference type="Proteomes" id="UP001060215">
    <property type="component" value="Chromosome 3"/>
</dbReference>
<sequence>MELSPYIEALKNLEEFDLEGTEIMYLPKEIGKLISLRCFEVSFCQHANCCKETKQMDTIIPTGALSKLNRLRKLSIDVNLDDEWWDADVKAILNELSRLKSLDSLELYLPSVELLQQLLQQLRRDNREFTYPYLYNFRFTVGCHRQRFISRLSHEVEEIFKKQKKRKKCPEYINNDNMSIEMTEVLNHAIVFFLDHHWTMKMLSEFGNENITSDFACWWNVMIFKPLLMEIMNMYHWVLIRNLHSND</sequence>
<reference evidence="1 2" key="1">
    <citation type="journal article" date="2022" name="Plant J.">
        <title>Chromosome-level genome of Camellia lanceoleosa provides a valuable resource for understanding genome evolution and self-incompatibility.</title>
        <authorList>
            <person name="Gong W."/>
            <person name="Xiao S."/>
            <person name="Wang L."/>
            <person name="Liao Z."/>
            <person name="Chang Y."/>
            <person name="Mo W."/>
            <person name="Hu G."/>
            <person name="Li W."/>
            <person name="Zhao G."/>
            <person name="Zhu H."/>
            <person name="Hu X."/>
            <person name="Ji K."/>
            <person name="Xiang X."/>
            <person name="Song Q."/>
            <person name="Yuan D."/>
            <person name="Jin S."/>
            <person name="Zhang L."/>
        </authorList>
    </citation>
    <scope>NUCLEOTIDE SEQUENCE [LARGE SCALE GENOMIC DNA]</scope>
    <source>
        <strain evidence="1">SQ_2022a</strain>
    </source>
</reference>
<name>A0ACC0IPL8_9ERIC</name>